<feature type="transmembrane region" description="Helical" evidence="2">
    <location>
        <begin position="109"/>
        <end position="125"/>
    </location>
</feature>
<reference evidence="3 4" key="1">
    <citation type="journal article" date="2016" name="Nat. Commun.">
        <title>Thousands of microbial genomes shed light on interconnected biogeochemical processes in an aquifer system.</title>
        <authorList>
            <person name="Anantharaman K."/>
            <person name="Brown C.T."/>
            <person name="Hug L.A."/>
            <person name="Sharon I."/>
            <person name="Castelle C.J."/>
            <person name="Probst A.J."/>
            <person name="Thomas B.C."/>
            <person name="Singh A."/>
            <person name="Wilkins M.J."/>
            <person name="Karaoz U."/>
            <person name="Brodie E.L."/>
            <person name="Williams K.H."/>
            <person name="Hubbard S.S."/>
            <person name="Banfield J.F."/>
        </authorList>
    </citation>
    <scope>NUCLEOTIDE SEQUENCE [LARGE SCALE GENOMIC DNA]</scope>
</reference>
<feature type="transmembrane region" description="Helical" evidence="2">
    <location>
        <begin position="186"/>
        <end position="206"/>
    </location>
</feature>
<keyword evidence="2" id="KW-0812">Transmembrane</keyword>
<dbReference type="PANTHER" id="PTHR41771:SF1">
    <property type="entry name" value="MEMBRANE PROTEIN"/>
    <property type="match status" value="1"/>
</dbReference>
<proteinExistence type="predicted"/>
<organism evidence="3 4">
    <name type="scientific">Candidatus Gottesmanbacteria bacterium RIFOXYB1_FULL_47_11</name>
    <dbReference type="NCBI Taxonomy" id="1798401"/>
    <lineage>
        <taxon>Bacteria</taxon>
        <taxon>Candidatus Gottesmaniibacteriota</taxon>
    </lineage>
</organism>
<evidence type="ECO:0000256" key="1">
    <source>
        <dbReference type="SAM" id="MobiDB-lite"/>
    </source>
</evidence>
<evidence type="ECO:0000313" key="4">
    <source>
        <dbReference type="Proteomes" id="UP000176186"/>
    </source>
</evidence>
<evidence type="ECO:0008006" key="5">
    <source>
        <dbReference type="Google" id="ProtNLM"/>
    </source>
</evidence>
<dbReference type="InterPro" id="IPR012507">
    <property type="entry name" value="YibE_F"/>
</dbReference>
<name>A0A1F6BD75_9BACT</name>
<dbReference type="Proteomes" id="UP000176186">
    <property type="component" value="Unassembled WGS sequence"/>
</dbReference>
<dbReference type="AlphaFoldDB" id="A0A1F6BD75"/>
<keyword evidence="2" id="KW-0472">Membrane</keyword>
<feature type="transmembrane region" description="Helical" evidence="2">
    <location>
        <begin position="329"/>
        <end position="353"/>
    </location>
</feature>
<dbReference type="PANTHER" id="PTHR41771">
    <property type="entry name" value="MEMBRANE PROTEIN-RELATED"/>
    <property type="match status" value="1"/>
</dbReference>
<protein>
    <recommendedName>
        <fullName evidence="5">YibE/F family protein</fullName>
    </recommendedName>
</protein>
<evidence type="ECO:0000256" key="2">
    <source>
        <dbReference type="SAM" id="Phobius"/>
    </source>
</evidence>
<evidence type="ECO:0000313" key="3">
    <source>
        <dbReference type="EMBL" id="OGG34828.1"/>
    </source>
</evidence>
<feature type="transmembrane region" description="Helical" evidence="2">
    <location>
        <begin position="131"/>
        <end position="149"/>
    </location>
</feature>
<feature type="transmembrane region" description="Helical" evidence="2">
    <location>
        <begin position="286"/>
        <end position="309"/>
    </location>
</feature>
<dbReference type="STRING" id="1798401.A2363_00075"/>
<sequence>MMQDEVGFDQQLPPAEQEHKEETLEGQVSQILEEKQITPMGVKEPQLYQKLEILVTKGSLKDKKITIENGNLPMSNLQKYKVDDELVISFSKDFEGNDMFYITDYVRRGALAWLFVIFVVMAVAIGRWQGMASLIGMGISFLVIFKFILPKIYAGGDPVQIAILGSLVIIPATFLLSHGVNKKTGIAVVGTLISLVVTGILAHIFVDASKLTGFASEEAGFLQAFKPGLINIKGLLLAGIIIGVLGVLDDITISQSAIVQQLKAANPKLKAGELYKKAMAVGKDHIASMVNTLVLVYTGAALPLLLIFIDNPHPFSEIVNYEIIADEIVRTLVGSIGLILAVPITTFIASFMAEGGENK</sequence>
<gene>
    <name evidence="3" type="ORF">A2363_00075</name>
</gene>
<feature type="transmembrane region" description="Helical" evidence="2">
    <location>
        <begin position="161"/>
        <end position="180"/>
    </location>
</feature>
<feature type="region of interest" description="Disordered" evidence="1">
    <location>
        <begin position="1"/>
        <end position="25"/>
    </location>
</feature>
<dbReference type="EMBL" id="MFKE01000020">
    <property type="protein sequence ID" value="OGG34828.1"/>
    <property type="molecule type" value="Genomic_DNA"/>
</dbReference>
<dbReference type="Pfam" id="PF07907">
    <property type="entry name" value="YibE_F"/>
    <property type="match status" value="1"/>
</dbReference>
<keyword evidence="2" id="KW-1133">Transmembrane helix</keyword>
<comment type="caution">
    <text evidence="3">The sequence shown here is derived from an EMBL/GenBank/DDBJ whole genome shotgun (WGS) entry which is preliminary data.</text>
</comment>
<accession>A0A1F6BD75</accession>